<dbReference type="AlphaFoldDB" id="A0A0E2E5U6"/>
<reference evidence="2" key="1">
    <citation type="submission" date="2012-01" db="EMBL/GenBank/DDBJ databases">
        <title>The Genome Sequence of Treponema denticola H-22.</title>
        <authorList>
            <consortium name="The Broad Institute Genome Sequencing Platform"/>
            <person name="Earl A."/>
            <person name="Ward D."/>
            <person name="Feldgarden M."/>
            <person name="Gevers D."/>
            <person name="Blanton J.M."/>
            <person name="Fenno C.J."/>
            <person name="Baranova O.V."/>
            <person name="Mathney J."/>
            <person name="Dewhirst F.E."/>
            <person name="Izard J."/>
            <person name="Young S.K."/>
            <person name="Zeng Q."/>
            <person name="Gargeya S."/>
            <person name="Fitzgerald M."/>
            <person name="Haas B."/>
            <person name="Abouelleil A."/>
            <person name="Alvarado L."/>
            <person name="Arachchi H.M."/>
            <person name="Berlin A."/>
            <person name="Chapman S.B."/>
            <person name="Gearin G."/>
            <person name="Goldberg J."/>
            <person name="Griggs A."/>
            <person name="Gujja S."/>
            <person name="Hansen M."/>
            <person name="Heiman D."/>
            <person name="Howarth C."/>
            <person name="Larimer J."/>
            <person name="Lui A."/>
            <person name="MacDonald P.J.P."/>
            <person name="McCowen C."/>
            <person name="Montmayeur A."/>
            <person name="Murphy C."/>
            <person name="Neiman D."/>
            <person name="Pearson M."/>
            <person name="Priest M."/>
            <person name="Roberts A."/>
            <person name="Saif S."/>
            <person name="Shea T."/>
            <person name="Sisk P."/>
            <person name="Stolte C."/>
            <person name="Sykes S."/>
            <person name="Wortman J."/>
            <person name="Nusbaum C."/>
            <person name="Birren B."/>
        </authorList>
    </citation>
    <scope>NUCLEOTIDE SEQUENCE [LARGE SCALE GENOMIC DNA]</scope>
    <source>
        <strain evidence="2">H-22</strain>
    </source>
</reference>
<protein>
    <submittedName>
        <fullName evidence="2">Uncharacterized protein</fullName>
    </submittedName>
</protein>
<proteinExistence type="predicted"/>
<evidence type="ECO:0000256" key="1">
    <source>
        <dbReference type="SAM" id="MobiDB-lite"/>
    </source>
</evidence>
<name>A0A0E2E5U6_TREDN</name>
<dbReference type="PATRIC" id="fig|999432.5.peg.1043"/>
<feature type="region of interest" description="Disordered" evidence="1">
    <location>
        <begin position="108"/>
        <end position="134"/>
    </location>
</feature>
<gene>
    <name evidence="2" type="ORF">HMPREF9726_01003</name>
</gene>
<comment type="caution">
    <text evidence="2">The sequence shown here is derived from an EMBL/GenBank/DDBJ whole genome shotgun (WGS) entry which is preliminary data.</text>
</comment>
<sequence length="134" mass="14792">MTYKRTDSSCKHSHKKSAKSFAKSPCKVLDIKPHIGTKFTASQLHSFTASQLHSFTASQLKASCAQIKQSPTAKFSHIKKYVLQIGTIHQKQNLIWGFQRGFPFGSAGKRGGHRGRENPALNGVFSPPKRGVNL</sequence>
<dbReference type="EMBL" id="AGDV01000009">
    <property type="protein sequence ID" value="EMB34254.1"/>
    <property type="molecule type" value="Genomic_DNA"/>
</dbReference>
<dbReference type="HOGENOM" id="CLU_1947876_0_0_12"/>
<dbReference type="Proteomes" id="UP000011705">
    <property type="component" value="Chromosome"/>
</dbReference>
<organism evidence="2">
    <name type="scientific">Treponema denticola H-22</name>
    <dbReference type="NCBI Taxonomy" id="999432"/>
    <lineage>
        <taxon>Bacteria</taxon>
        <taxon>Pseudomonadati</taxon>
        <taxon>Spirochaetota</taxon>
        <taxon>Spirochaetia</taxon>
        <taxon>Spirochaetales</taxon>
        <taxon>Treponemataceae</taxon>
        <taxon>Treponema</taxon>
    </lineage>
</organism>
<dbReference type="RefSeq" id="WP_002683933.1">
    <property type="nucleotide sequence ID" value="NZ_CM001795.1"/>
</dbReference>
<evidence type="ECO:0000313" key="2">
    <source>
        <dbReference type="EMBL" id="EMB34254.1"/>
    </source>
</evidence>
<accession>A0A0E2E5U6</accession>